<dbReference type="RefSeq" id="WP_012063790.1">
    <property type="nucleotide sequence ID" value="NC_009633.1"/>
</dbReference>
<dbReference type="HOGENOM" id="CLU_009902_3_0_9"/>
<dbReference type="EMBL" id="CP000724">
    <property type="protein sequence ID" value="ABR48817.1"/>
    <property type="molecule type" value="Genomic_DNA"/>
</dbReference>
<dbReference type="STRING" id="293826.Amet_2665"/>
<feature type="domain" description="Peptidase M16 N-terminal" evidence="3">
    <location>
        <begin position="12"/>
        <end position="159"/>
    </location>
</feature>
<name>A6TRJ9_ALKMQ</name>
<dbReference type="PROSITE" id="PS00143">
    <property type="entry name" value="INSULINASE"/>
    <property type="match status" value="1"/>
</dbReference>
<dbReference type="eggNOG" id="COG0612">
    <property type="taxonomic scope" value="Bacteria"/>
</dbReference>
<evidence type="ECO:0000256" key="2">
    <source>
        <dbReference type="RuleBase" id="RU004447"/>
    </source>
</evidence>
<protein>
    <submittedName>
        <fullName evidence="5">Peptidase M16 domain protein</fullName>
    </submittedName>
</protein>
<dbReference type="GO" id="GO:0046872">
    <property type="term" value="F:metal ion binding"/>
    <property type="evidence" value="ECO:0007669"/>
    <property type="project" value="InterPro"/>
</dbReference>
<organism evidence="5 6">
    <name type="scientific">Alkaliphilus metalliredigens (strain QYMF)</name>
    <dbReference type="NCBI Taxonomy" id="293826"/>
    <lineage>
        <taxon>Bacteria</taxon>
        <taxon>Bacillati</taxon>
        <taxon>Bacillota</taxon>
        <taxon>Clostridia</taxon>
        <taxon>Peptostreptococcales</taxon>
        <taxon>Natronincolaceae</taxon>
        <taxon>Alkaliphilus</taxon>
    </lineage>
</organism>
<dbReference type="InterPro" id="IPR001431">
    <property type="entry name" value="Pept_M16_Zn_BS"/>
</dbReference>
<dbReference type="KEGG" id="amt:Amet_2665"/>
<proteinExistence type="inferred from homology"/>
<dbReference type="FunFam" id="3.30.830.10:FF:000008">
    <property type="entry name" value="Mitochondrial-processing peptidase subunit beta"/>
    <property type="match status" value="1"/>
</dbReference>
<dbReference type="OrthoDB" id="9811314at2"/>
<evidence type="ECO:0000256" key="1">
    <source>
        <dbReference type="ARBA" id="ARBA00007261"/>
    </source>
</evidence>
<dbReference type="SUPFAM" id="SSF63411">
    <property type="entry name" value="LuxS/MPP-like metallohydrolase"/>
    <property type="match status" value="2"/>
</dbReference>
<dbReference type="InterPro" id="IPR007863">
    <property type="entry name" value="Peptidase_M16_C"/>
</dbReference>
<dbReference type="MEROPS" id="M16.A15"/>
<evidence type="ECO:0000313" key="5">
    <source>
        <dbReference type="EMBL" id="ABR48817.1"/>
    </source>
</evidence>
<feature type="domain" description="Peptidase M16 C-terminal" evidence="4">
    <location>
        <begin position="165"/>
        <end position="340"/>
    </location>
</feature>
<dbReference type="PANTHER" id="PTHR11851:SF49">
    <property type="entry name" value="MITOCHONDRIAL-PROCESSING PEPTIDASE SUBUNIT ALPHA"/>
    <property type="match status" value="1"/>
</dbReference>
<comment type="similarity">
    <text evidence="1 2">Belongs to the peptidase M16 family.</text>
</comment>
<reference evidence="6" key="1">
    <citation type="journal article" date="2016" name="Genome Announc.">
        <title>Complete genome sequence of Alkaliphilus metalliredigens strain QYMF, an alkaliphilic and metal-reducing bacterium isolated from borax-contaminated leachate ponds.</title>
        <authorList>
            <person name="Hwang C."/>
            <person name="Copeland A."/>
            <person name="Lucas S."/>
            <person name="Lapidus A."/>
            <person name="Barry K."/>
            <person name="Detter J.C."/>
            <person name="Glavina Del Rio T."/>
            <person name="Hammon N."/>
            <person name="Israni S."/>
            <person name="Dalin E."/>
            <person name="Tice H."/>
            <person name="Pitluck S."/>
            <person name="Chertkov O."/>
            <person name="Brettin T."/>
            <person name="Bruce D."/>
            <person name="Han C."/>
            <person name="Schmutz J."/>
            <person name="Larimer F."/>
            <person name="Land M.L."/>
            <person name="Hauser L."/>
            <person name="Kyrpides N."/>
            <person name="Mikhailova N."/>
            <person name="Ye Q."/>
            <person name="Zhou J."/>
            <person name="Richardson P."/>
            <person name="Fields M.W."/>
        </authorList>
    </citation>
    <scope>NUCLEOTIDE SEQUENCE [LARGE SCALE GENOMIC DNA]</scope>
    <source>
        <strain evidence="6">QYMF</strain>
    </source>
</reference>
<evidence type="ECO:0000259" key="4">
    <source>
        <dbReference type="Pfam" id="PF05193"/>
    </source>
</evidence>
<dbReference type="Pfam" id="PF00675">
    <property type="entry name" value="Peptidase_M16"/>
    <property type="match status" value="1"/>
</dbReference>
<dbReference type="AlphaFoldDB" id="A6TRJ9"/>
<dbReference type="Pfam" id="PF05193">
    <property type="entry name" value="Peptidase_M16_C"/>
    <property type="match status" value="1"/>
</dbReference>
<evidence type="ECO:0000313" key="6">
    <source>
        <dbReference type="Proteomes" id="UP000001572"/>
    </source>
</evidence>
<dbReference type="Proteomes" id="UP000001572">
    <property type="component" value="Chromosome"/>
</dbReference>
<dbReference type="InterPro" id="IPR011765">
    <property type="entry name" value="Pept_M16_N"/>
</dbReference>
<accession>A6TRJ9</accession>
<dbReference type="InterPro" id="IPR050361">
    <property type="entry name" value="MPP/UQCRC_Complex"/>
</dbReference>
<evidence type="ECO:0000259" key="3">
    <source>
        <dbReference type="Pfam" id="PF00675"/>
    </source>
</evidence>
<sequence length="406" mass="46036">MYKKYTLDNGLRIVTEHIPHVKSISIGLWIKAGSRNEDESNNGVSHFIEHMLFKGTENRSAKDIAEEIDGIGGQINAFTSKECTCYYAKVLDEHYELVLDVLADMFFKSKLDSLEIDKERSVIIEEISMYEDSPEDLAHDLLSQTIYSGNTLGLPILGTQKTLENIDKKSMKDYMENYYTPDNTVIAIAGNFEEKSLLQAIEKRFANWESQPHRSKQASEIKLNFEEKVKKKEIEQVHLCLGFQGTSLDSKNLYPLLVFNNILGGSMSSRLFQNIREEKGLAYSIYSYPSIYTDSGFLAIYAGMNPQQYSVVSELISQELSNLREKGLTETEFRKSKEQLKGNYILGLESTSGRMSSMGKSELLLGKIYSPKEVVDRINRIEIKNVLQVIEDSIGTNNICSATVRK</sequence>
<gene>
    <name evidence="5" type="ordered locus">Amet_2665</name>
</gene>
<dbReference type="PANTHER" id="PTHR11851">
    <property type="entry name" value="METALLOPROTEASE"/>
    <property type="match status" value="1"/>
</dbReference>
<dbReference type="InterPro" id="IPR011249">
    <property type="entry name" value="Metalloenz_LuxS/M16"/>
</dbReference>
<dbReference type="GO" id="GO:0006508">
    <property type="term" value="P:proteolysis"/>
    <property type="evidence" value="ECO:0007669"/>
    <property type="project" value="InterPro"/>
</dbReference>
<dbReference type="Gene3D" id="3.30.830.10">
    <property type="entry name" value="Metalloenzyme, LuxS/M16 peptidase-like"/>
    <property type="match status" value="2"/>
</dbReference>
<dbReference type="GO" id="GO:0004222">
    <property type="term" value="F:metalloendopeptidase activity"/>
    <property type="evidence" value="ECO:0007669"/>
    <property type="project" value="InterPro"/>
</dbReference>
<keyword evidence="6" id="KW-1185">Reference proteome</keyword>